<evidence type="ECO:0000313" key="7">
    <source>
        <dbReference type="EMBL" id="RYO94335.1"/>
    </source>
</evidence>
<evidence type="ECO:0000256" key="5">
    <source>
        <dbReference type="ARBA" id="ARBA00023136"/>
    </source>
</evidence>
<protein>
    <submittedName>
        <fullName evidence="7">Uncharacterized protein</fullName>
    </submittedName>
</protein>
<dbReference type="EMBL" id="QJNU01000569">
    <property type="protein sequence ID" value="RYO94335.1"/>
    <property type="molecule type" value="Genomic_DNA"/>
</dbReference>
<evidence type="ECO:0000313" key="8">
    <source>
        <dbReference type="Proteomes" id="UP000293360"/>
    </source>
</evidence>
<evidence type="ECO:0000256" key="2">
    <source>
        <dbReference type="ARBA" id="ARBA00022448"/>
    </source>
</evidence>
<dbReference type="STRING" id="155417.A0A4Q4T1T2"/>
<keyword evidence="4 6" id="KW-1133">Transmembrane helix</keyword>
<reference evidence="7 8" key="1">
    <citation type="submission" date="2018-06" db="EMBL/GenBank/DDBJ databases">
        <title>Complete Genomes of Monosporascus.</title>
        <authorList>
            <person name="Robinson A.J."/>
            <person name="Natvig D.O."/>
        </authorList>
    </citation>
    <scope>NUCLEOTIDE SEQUENCE [LARGE SCALE GENOMIC DNA]</scope>
    <source>
        <strain evidence="7 8">CBS 110550</strain>
    </source>
</reference>
<accession>A0A4Q4T1T2</accession>
<comment type="caution">
    <text evidence="7">The sequence shown here is derived from an EMBL/GenBank/DDBJ whole genome shotgun (WGS) entry which is preliminary data.</text>
</comment>
<dbReference type="PANTHER" id="PTHR45649">
    <property type="entry name" value="AMINO-ACID PERMEASE BAT1"/>
    <property type="match status" value="1"/>
</dbReference>
<dbReference type="AlphaFoldDB" id="A0A4Q4T1T2"/>
<dbReference type="GO" id="GO:0022857">
    <property type="term" value="F:transmembrane transporter activity"/>
    <property type="evidence" value="ECO:0007669"/>
    <property type="project" value="UniProtKB-ARBA"/>
</dbReference>
<keyword evidence="3 6" id="KW-0812">Transmembrane</keyword>
<evidence type="ECO:0000256" key="3">
    <source>
        <dbReference type="ARBA" id="ARBA00022692"/>
    </source>
</evidence>
<evidence type="ECO:0000256" key="6">
    <source>
        <dbReference type="SAM" id="Phobius"/>
    </source>
</evidence>
<keyword evidence="5 6" id="KW-0472">Membrane</keyword>
<evidence type="ECO:0000256" key="4">
    <source>
        <dbReference type="ARBA" id="ARBA00022989"/>
    </source>
</evidence>
<name>A0A4Q4T1T2_9PEZI</name>
<comment type="subcellular location">
    <subcellularLocation>
        <location evidence="1">Membrane</location>
        <topology evidence="1">Multi-pass membrane protein</topology>
    </subcellularLocation>
</comment>
<evidence type="ECO:0000256" key="1">
    <source>
        <dbReference type="ARBA" id="ARBA00004141"/>
    </source>
</evidence>
<dbReference type="PANTHER" id="PTHR45649:SF5">
    <property type="entry name" value="GABA TRANSPORTER (EUROFUNG)-RELATED"/>
    <property type="match status" value="1"/>
</dbReference>
<dbReference type="Gene3D" id="1.20.1740.10">
    <property type="entry name" value="Amino acid/polyamine transporter I"/>
    <property type="match status" value="1"/>
</dbReference>
<dbReference type="Proteomes" id="UP000293360">
    <property type="component" value="Unassembled WGS sequence"/>
</dbReference>
<keyword evidence="8" id="KW-1185">Reference proteome</keyword>
<sequence>MSGIEDVELERASKVGLDTEATKSRERRPTTLPFSFVLGFYGPFAARTASIASIAGARYHWTYHLAPPLVRGSRAGSRRWSTWFGYLALLATNATIIQLGSTVQLNHEGYTPRGWRFDAIVYMSEETRKAESAVLRAIFWSISANGVLVFLMVAMILTAICSIDVAANSASPITTILLDITGSRAAATMPGLLLISFSANLTNIVSGSRLTWA</sequence>
<keyword evidence="2" id="KW-0813">Transport</keyword>
<dbReference type="GO" id="GO:0016020">
    <property type="term" value="C:membrane"/>
    <property type="evidence" value="ECO:0007669"/>
    <property type="project" value="UniProtKB-SubCell"/>
</dbReference>
<gene>
    <name evidence="7" type="ORF">DL764_007852</name>
</gene>
<organism evidence="7 8">
    <name type="scientific">Monosporascus ibericus</name>
    <dbReference type="NCBI Taxonomy" id="155417"/>
    <lineage>
        <taxon>Eukaryota</taxon>
        <taxon>Fungi</taxon>
        <taxon>Dikarya</taxon>
        <taxon>Ascomycota</taxon>
        <taxon>Pezizomycotina</taxon>
        <taxon>Sordariomycetes</taxon>
        <taxon>Xylariomycetidae</taxon>
        <taxon>Xylariales</taxon>
        <taxon>Xylariales incertae sedis</taxon>
        <taxon>Monosporascus</taxon>
    </lineage>
</organism>
<dbReference type="OrthoDB" id="4769862at2759"/>
<feature type="transmembrane region" description="Helical" evidence="6">
    <location>
        <begin position="137"/>
        <end position="160"/>
    </location>
</feature>
<proteinExistence type="predicted"/>